<dbReference type="EMBL" id="BTRK01000004">
    <property type="protein sequence ID" value="GMR50242.1"/>
    <property type="molecule type" value="Genomic_DNA"/>
</dbReference>
<dbReference type="Pfam" id="PF05193">
    <property type="entry name" value="Peptidase_M16_C"/>
    <property type="match status" value="1"/>
</dbReference>
<protein>
    <recommendedName>
        <fullName evidence="1">Peptidase M16 C-terminal domain-containing protein</fullName>
    </recommendedName>
</protein>
<reference evidence="3" key="1">
    <citation type="submission" date="2022-10" db="EMBL/GenBank/DDBJ databases">
        <title>Genome assembly of Pristionchus species.</title>
        <authorList>
            <person name="Yoshida K."/>
            <person name="Sommer R.J."/>
        </authorList>
    </citation>
    <scope>NUCLEOTIDE SEQUENCE [LARGE SCALE GENOMIC DNA]</scope>
    <source>
        <strain evidence="3">RS5460</strain>
    </source>
</reference>
<proteinExistence type="predicted"/>
<sequence length="511" mass="56086">KDAVIGAIDNVTLFQLEAAVARILSNISISCVGNIDNVPSRSEIHNWISPSTTIHDLSTSPLPSSNNDRLDPELITTPEKRPLYPDVIRNIYSRDSPLVQEQLTKLPSGLIVASSMHNELHNNVYLALTYRAGARYESGSKQKGLAFLVSKILSINAKGIGSESGQPGSKFVGMAPQITPDFLTMRVTVPRKKSMLALEYLGRIATLKDWELNELIKEVADGGGAPPPARLIVEYVRRAAYGNGPLANTLREKISLLRHTDEDVRNFAATHMVASNAVLYAINFDHDELCKFGEEYIPTSKVPTPRAPPSPYVGGEVEHKKQFESVYVCIAGAGAALEDVQACATQAVLMAWLGKQVARPDKNVLNQGRLVGVAKWFNTPSSVTCSAMYFEGEGLIQFNIEATPSCVRSMARDVVNILKNFKVDDFEISKNRAKHNILRAEDSRQARFAAVERTIQIFTGVEKDAVLKAIDNVTASQLEAAVERILSNISIGCIGNIDNVPYREEIQSWVK</sequence>
<dbReference type="InterPro" id="IPR050361">
    <property type="entry name" value="MPP/UQCRC_Complex"/>
</dbReference>
<feature type="domain" description="Peptidase M16 C-terminal" evidence="1">
    <location>
        <begin position="260"/>
        <end position="425"/>
    </location>
</feature>
<name>A0AAN5CUE4_9BILA</name>
<dbReference type="PANTHER" id="PTHR11851:SF226">
    <property type="entry name" value="CYTOCHROME B-C1 COMPLEX SUBUNIT 2, MITOCHONDRIAL"/>
    <property type="match status" value="1"/>
</dbReference>
<feature type="non-terminal residue" evidence="2">
    <location>
        <position position="1"/>
    </location>
</feature>
<dbReference type="Gene3D" id="3.30.830.10">
    <property type="entry name" value="Metalloenzyme, LuxS/M16 peptidase-like"/>
    <property type="match status" value="2"/>
</dbReference>
<dbReference type="GO" id="GO:0005739">
    <property type="term" value="C:mitochondrion"/>
    <property type="evidence" value="ECO:0007669"/>
    <property type="project" value="TreeGrafter"/>
</dbReference>
<dbReference type="Proteomes" id="UP001328107">
    <property type="component" value="Unassembled WGS sequence"/>
</dbReference>
<dbReference type="PANTHER" id="PTHR11851">
    <property type="entry name" value="METALLOPROTEASE"/>
    <property type="match status" value="1"/>
</dbReference>
<evidence type="ECO:0000313" key="2">
    <source>
        <dbReference type="EMBL" id="GMR50242.1"/>
    </source>
</evidence>
<gene>
    <name evidence="2" type="ORF">PMAYCL1PPCAC_20437</name>
</gene>
<accession>A0AAN5CUE4</accession>
<dbReference type="InterPro" id="IPR007863">
    <property type="entry name" value="Peptidase_M16_C"/>
</dbReference>
<comment type="caution">
    <text evidence="2">The sequence shown here is derived from an EMBL/GenBank/DDBJ whole genome shotgun (WGS) entry which is preliminary data.</text>
</comment>
<evidence type="ECO:0000313" key="3">
    <source>
        <dbReference type="Proteomes" id="UP001328107"/>
    </source>
</evidence>
<organism evidence="2 3">
    <name type="scientific">Pristionchus mayeri</name>
    <dbReference type="NCBI Taxonomy" id="1317129"/>
    <lineage>
        <taxon>Eukaryota</taxon>
        <taxon>Metazoa</taxon>
        <taxon>Ecdysozoa</taxon>
        <taxon>Nematoda</taxon>
        <taxon>Chromadorea</taxon>
        <taxon>Rhabditida</taxon>
        <taxon>Rhabditina</taxon>
        <taxon>Diplogasteromorpha</taxon>
        <taxon>Diplogasteroidea</taxon>
        <taxon>Neodiplogasteridae</taxon>
        <taxon>Pristionchus</taxon>
    </lineage>
</organism>
<evidence type="ECO:0000259" key="1">
    <source>
        <dbReference type="Pfam" id="PF05193"/>
    </source>
</evidence>
<keyword evidence="3" id="KW-1185">Reference proteome</keyword>
<dbReference type="SUPFAM" id="SSF63411">
    <property type="entry name" value="LuxS/MPP-like metallohydrolase"/>
    <property type="match status" value="2"/>
</dbReference>
<dbReference type="AlphaFoldDB" id="A0AAN5CUE4"/>
<dbReference type="InterPro" id="IPR011249">
    <property type="entry name" value="Metalloenz_LuxS/M16"/>
</dbReference>
<dbReference type="GO" id="GO:0046872">
    <property type="term" value="F:metal ion binding"/>
    <property type="evidence" value="ECO:0007669"/>
    <property type="project" value="InterPro"/>
</dbReference>